<evidence type="ECO:0000256" key="1">
    <source>
        <dbReference type="ARBA" id="ARBA00022723"/>
    </source>
</evidence>
<comment type="caution">
    <text evidence="6">The sequence shown here is derived from an EMBL/GenBank/DDBJ whole genome shotgun (WGS) entry which is preliminary data.</text>
</comment>
<sequence>MPMSPRRSSRARTTQPPPGVTAAHSTSSASTSSSRADRATRTNHKQSSPQKSLTPHSLSSEEPDESEPPRDLQAEPPLTRRRTREHDNEGDESAKLDDELDDEIAEEDEVTRCVCGQQEYPGPPSDAGKFRDGQLSSVTDSDLQGDDAGGLFIQCDICKVWQHGGCVGIMEEAASPDEYFCEDCRKDLHKVLTSPKGQKYSRYLPVWDAQHGKNVRKGSLSKESDKPAKDKDRLSRASVESFSKRRSTMNSRAAYDEDEVLRKVLEESKHEGALLPSENGNRKKRSRDDSEEVESETKRQRTGSRSPSGSPVLESDDESPKNAAPKQKPRGAAARSQREKEQRDKERERERTEAANRRKGRAERRKGDGRDIRLGMKTCADIEAESEPPEALPVEESAMPTPAEEPVPAEAPAVEPKPTPAPRKGGRPPQKRRLGRNQYTRDVPTPATNGASPAADDVPNSPQVNGHDSSDGIASGKTGKAKNWRLQKLSWHDIRRPAGAMQNYISQRQVELAGEKPAPPVQEPVAVTNGVQHQDETNGNGVEEDLDNFTTLSTLQMMDHLSRDLTHWQHMIIEPNDK</sequence>
<feature type="compositionally biased region" description="Basic and acidic residues" evidence="4">
    <location>
        <begin position="84"/>
        <end position="97"/>
    </location>
</feature>
<gene>
    <name evidence="6" type="ORF">PMIN01_04250</name>
</gene>
<dbReference type="Proteomes" id="UP000756921">
    <property type="component" value="Unassembled WGS sequence"/>
</dbReference>
<dbReference type="InterPro" id="IPR019786">
    <property type="entry name" value="Zinc_finger_PHD-type_CS"/>
</dbReference>
<organism evidence="6 7">
    <name type="scientific">Paraphaeosphaeria minitans</name>
    <dbReference type="NCBI Taxonomy" id="565426"/>
    <lineage>
        <taxon>Eukaryota</taxon>
        <taxon>Fungi</taxon>
        <taxon>Dikarya</taxon>
        <taxon>Ascomycota</taxon>
        <taxon>Pezizomycotina</taxon>
        <taxon>Dothideomycetes</taxon>
        <taxon>Pleosporomycetidae</taxon>
        <taxon>Pleosporales</taxon>
        <taxon>Massarineae</taxon>
        <taxon>Didymosphaeriaceae</taxon>
        <taxon>Paraphaeosphaeria</taxon>
    </lineage>
</organism>
<dbReference type="AlphaFoldDB" id="A0A9P6GJS9"/>
<dbReference type="InterPro" id="IPR011011">
    <property type="entry name" value="Znf_FYVE_PHD"/>
</dbReference>
<dbReference type="InterPro" id="IPR001965">
    <property type="entry name" value="Znf_PHD"/>
</dbReference>
<dbReference type="GO" id="GO:0008270">
    <property type="term" value="F:zinc ion binding"/>
    <property type="evidence" value="ECO:0007669"/>
    <property type="project" value="UniProtKB-KW"/>
</dbReference>
<feature type="compositionally biased region" description="Basic and acidic residues" evidence="4">
    <location>
        <begin position="220"/>
        <end position="235"/>
    </location>
</feature>
<dbReference type="GO" id="GO:0033698">
    <property type="term" value="C:Rpd3L complex"/>
    <property type="evidence" value="ECO:0007669"/>
    <property type="project" value="TreeGrafter"/>
</dbReference>
<keyword evidence="1" id="KW-0479">Metal-binding</keyword>
<keyword evidence="3" id="KW-0862">Zinc</keyword>
<name>A0A9P6GJS9_9PLEO</name>
<dbReference type="Pfam" id="PF20826">
    <property type="entry name" value="PHD_5"/>
    <property type="match status" value="1"/>
</dbReference>
<feature type="compositionally biased region" description="Low complexity" evidence="4">
    <location>
        <begin position="400"/>
        <end position="414"/>
    </location>
</feature>
<dbReference type="OrthoDB" id="418595at2759"/>
<evidence type="ECO:0000313" key="7">
    <source>
        <dbReference type="Proteomes" id="UP000756921"/>
    </source>
</evidence>
<dbReference type="InterPro" id="IPR053051">
    <property type="entry name" value="HDAC_complex_subunit"/>
</dbReference>
<evidence type="ECO:0000259" key="5">
    <source>
        <dbReference type="SMART" id="SM00249"/>
    </source>
</evidence>
<dbReference type="GO" id="GO:0061186">
    <property type="term" value="P:negative regulation of silent mating-type cassette heterochromatin formation"/>
    <property type="evidence" value="ECO:0007669"/>
    <property type="project" value="TreeGrafter"/>
</dbReference>
<dbReference type="GO" id="GO:0070210">
    <property type="term" value="C:Rpd3L-Expanded complex"/>
    <property type="evidence" value="ECO:0007669"/>
    <property type="project" value="TreeGrafter"/>
</dbReference>
<feature type="region of interest" description="Disordered" evidence="4">
    <location>
        <begin position="212"/>
        <end position="254"/>
    </location>
</feature>
<evidence type="ECO:0000256" key="3">
    <source>
        <dbReference type="ARBA" id="ARBA00022833"/>
    </source>
</evidence>
<feature type="compositionally biased region" description="Basic residues" evidence="4">
    <location>
        <begin position="424"/>
        <end position="435"/>
    </location>
</feature>
<dbReference type="SUPFAM" id="SSF57903">
    <property type="entry name" value="FYVE/PHD zinc finger"/>
    <property type="match status" value="1"/>
</dbReference>
<dbReference type="SMART" id="SM00249">
    <property type="entry name" value="PHD"/>
    <property type="match status" value="1"/>
</dbReference>
<dbReference type="Gene3D" id="3.30.40.10">
    <property type="entry name" value="Zinc/RING finger domain, C3HC4 (zinc finger)"/>
    <property type="match status" value="1"/>
</dbReference>
<feature type="compositionally biased region" description="Basic and acidic residues" evidence="4">
    <location>
        <begin position="365"/>
        <end position="374"/>
    </location>
</feature>
<dbReference type="PROSITE" id="PS01359">
    <property type="entry name" value="ZF_PHD_1"/>
    <property type="match status" value="1"/>
</dbReference>
<feature type="compositionally biased region" description="Basic and acidic residues" evidence="4">
    <location>
        <begin position="336"/>
        <end position="356"/>
    </location>
</feature>
<dbReference type="GO" id="GO:0061188">
    <property type="term" value="P:negative regulation of rDNA heterochromatin formation"/>
    <property type="evidence" value="ECO:0007669"/>
    <property type="project" value="TreeGrafter"/>
</dbReference>
<keyword evidence="2" id="KW-0863">Zinc-finger</keyword>
<evidence type="ECO:0000256" key="2">
    <source>
        <dbReference type="ARBA" id="ARBA00022771"/>
    </source>
</evidence>
<dbReference type="EMBL" id="WJXW01000004">
    <property type="protein sequence ID" value="KAF9736471.1"/>
    <property type="molecule type" value="Genomic_DNA"/>
</dbReference>
<evidence type="ECO:0000256" key="4">
    <source>
        <dbReference type="SAM" id="MobiDB-lite"/>
    </source>
</evidence>
<feature type="compositionally biased region" description="Acidic residues" evidence="4">
    <location>
        <begin position="98"/>
        <end position="109"/>
    </location>
</feature>
<dbReference type="InterPro" id="IPR013083">
    <property type="entry name" value="Znf_RING/FYVE/PHD"/>
</dbReference>
<keyword evidence="7" id="KW-1185">Reference proteome</keyword>
<feature type="region of interest" description="Disordered" evidence="4">
    <location>
        <begin position="1"/>
        <end position="110"/>
    </location>
</feature>
<proteinExistence type="predicted"/>
<feature type="compositionally biased region" description="Low complexity" evidence="4">
    <location>
        <begin position="21"/>
        <end position="34"/>
    </location>
</feature>
<feature type="region of interest" description="Disordered" evidence="4">
    <location>
        <begin position="267"/>
        <end position="482"/>
    </location>
</feature>
<feature type="compositionally biased region" description="Polar residues" evidence="4">
    <location>
        <begin position="45"/>
        <end position="54"/>
    </location>
</feature>
<evidence type="ECO:0000313" key="6">
    <source>
        <dbReference type="EMBL" id="KAF9736471.1"/>
    </source>
</evidence>
<feature type="domain" description="Zinc finger PHD-type" evidence="5">
    <location>
        <begin position="112"/>
        <end position="185"/>
    </location>
</feature>
<feature type="compositionally biased region" description="Low complexity" evidence="4">
    <location>
        <begin position="1"/>
        <end position="14"/>
    </location>
</feature>
<reference evidence="6" key="1">
    <citation type="journal article" date="2020" name="Mol. Plant Microbe Interact.">
        <title>Genome Sequence of the Biocontrol Agent Coniothyrium minitans strain Conio (IMI 134523).</title>
        <authorList>
            <person name="Patel D."/>
            <person name="Shittu T.A."/>
            <person name="Baroncelli R."/>
            <person name="Muthumeenakshi S."/>
            <person name="Osborne T.H."/>
            <person name="Janganan T.K."/>
            <person name="Sreenivasaprasad S."/>
        </authorList>
    </citation>
    <scope>NUCLEOTIDE SEQUENCE</scope>
    <source>
        <strain evidence="6">Conio</strain>
    </source>
</reference>
<dbReference type="PANTHER" id="PTHR47793:SF1">
    <property type="entry name" value="HISTONE DEACETYLASE COMPLEX SUBUNIT CTI6"/>
    <property type="match status" value="1"/>
</dbReference>
<accession>A0A9P6GJS9</accession>
<protein>
    <submittedName>
        <fullName evidence="6">PHD-finger domain-containing protein</fullName>
    </submittedName>
</protein>
<dbReference type="PANTHER" id="PTHR47793">
    <property type="entry name" value="HISTONE DEACETYLASE COMPLEX SUBUNIT CTI6"/>
    <property type="match status" value="1"/>
</dbReference>